<feature type="compositionally biased region" description="Polar residues" evidence="1">
    <location>
        <begin position="23"/>
        <end position="39"/>
    </location>
</feature>
<feature type="region of interest" description="Disordered" evidence="1">
    <location>
        <begin position="907"/>
        <end position="1087"/>
    </location>
</feature>
<keyword evidence="4" id="KW-1185">Reference proteome</keyword>
<dbReference type="EMBL" id="CAVMBE010000010">
    <property type="protein sequence ID" value="CAK3896539.1"/>
    <property type="molecule type" value="Genomic_DNA"/>
</dbReference>
<reference evidence="3" key="1">
    <citation type="submission" date="2023-11" db="EMBL/GenBank/DDBJ databases">
        <authorList>
            <person name="Alioto T."/>
            <person name="Alioto T."/>
            <person name="Gomez Garrido J."/>
        </authorList>
    </citation>
    <scope>NUCLEOTIDE SEQUENCE</scope>
</reference>
<protein>
    <submittedName>
        <fullName evidence="3">Nascent polypeptide-associated complex subunit alpha, muscle-specific form-like</fullName>
    </submittedName>
</protein>
<comment type="caution">
    <text evidence="3">The sequence shown here is derived from an EMBL/GenBank/DDBJ whole genome shotgun (WGS) entry which is preliminary data.</text>
</comment>
<feature type="region of interest" description="Disordered" evidence="1">
    <location>
        <begin position="1208"/>
        <end position="1290"/>
    </location>
</feature>
<feature type="compositionally biased region" description="Polar residues" evidence="1">
    <location>
        <begin position="1247"/>
        <end position="1267"/>
    </location>
</feature>
<organism evidence="3 4">
    <name type="scientific">Lecanosticta acicola</name>
    <dbReference type="NCBI Taxonomy" id="111012"/>
    <lineage>
        <taxon>Eukaryota</taxon>
        <taxon>Fungi</taxon>
        <taxon>Dikarya</taxon>
        <taxon>Ascomycota</taxon>
        <taxon>Pezizomycotina</taxon>
        <taxon>Dothideomycetes</taxon>
        <taxon>Dothideomycetidae</taxon>
        <taxon>Mycosphaerellales</taxon>
        <taxon>Mycosphaerellaceae</taxon>
        <taxon>Lecanosticta</taxon>
    </lineage>
</organism>
<feature type="region of interest" description="Disordered" evidence="1">
    <location>
        <begin position="204"/>
        <end position="594"/>
    </location>
</feature>
<feature type="compositionally biased region" description="Polar residues" evidence="1">
    <location>
        <begin position="933"/>
        <end position="954"/>
    </location>
</feature>
<feature type="compositionally biased region" description="Low complexity" evidence="1">
    <location>
        <begin position="607"/>
        <end position="619"/>
    </location>
</feature>
<gene>
    <name evidence="3" type="ORF">LECACI_7A002388</name>
</gene>
<feature type="compositionally biased region" description="Polar residues" evidence="1">
    <location>
        <begin position="385"/>
        <end position="394"/>
    </location>
</feature>
<feature type="compositionally biased region" description="Low complexity" evidence="1">
    <location>
        <begin position="232"/>
        <end position="250"/>
    </location>
</feature>
<dbReference type="InterPro" id="IPR029063">
    <property type="entry name" value="SAM-dependent_MTases_sf"/>
</dbReference>
<feature type="compositionally biased region" description="Polar residues" evidence="1">
    <location>
        <begin position="620"/>
        <end position="638"/>
    </location>
</feature>
<feature type="compositionally biased region" description="Polar residues" evidence="1">
    <location>
        <begin position="561"/>
        <end position="572"/>
    </location>
</feature>
<feature type="compositionally biased region" description="Basic and acidic residues" evidence="1">
    <location>
        <begin position="504"/>
        <end position="522"/>
    </location>
</feature>
<feature type="compositionally biased region" description="Low complexity" evidence="1">
    <location>
        <begin position="1014"/>
        <end position="1029"/>
    </location>
</feature>
<feature type="compositionally biased region" description="Basic and acidic residues" evidence="1">
    <location>
        <begin position="970"/>
        <end position="979"/>
    </location>
</feature>
<dbReference type="GO" id="GO:0008757">
    <property type="term" value="F:S-adenosylmethionine-dependent methyltransferase activity"/>
    <property type="evidence" value="ECO:0007669"/>
    <property type="project" value="InterPro"/>
</dbReference>
<feature type="region of interest" description="Disordered" evidence="1">
    <location>
        <begin position="1497"/>
        <end position="1521"/>
    </location>
</feature>
<feature type="compositionally biased region" description="Polar residues" evidence="1">
    <location>
        <begin position="108"/>
        <end position="125"/>
    </location>
</feature>
<sequence length="1618" mass="176288">MPSLHSHFHHSRQQHDHQSSNQPQKQSSRIPANNQSASAESGKPGRPVQHVSKLAKRSKSVRSPDNSVKSSTTRTATAVTAATRIPVGTSKAIPIPPSRATPSSAPSNLRTPSLVSGSSVSTYDSPRSVLRRKPSGAIDRYAAQKRTPSAGGGELERARSHSRNGSSRDMFHDTVLGISLPSTTAYAESDFPLELSRNAYERRYPKDLTPPVPTGYAPSATPSTRYTDSPFSLVPTPSSASSYSPAVVSTNSNAPPPRQSYSPTRGRPPLSGRTSSKDDTPRLGLPLVRKSSTSSSTSTVRAEARLAQARRAPPAKIPEVSLTRKSTDANKPASRPAESRKTPVTPLNRDQVQVPPELAHLNVDMSSRPKLAMQKSPPPTRPTREGTSTISDMSRPSPVVQSDLPPLYTTYHKRTPSQETPGSASSTSLKSRFGFSSRSSSRNESLRIDSAVSPPPAAGRFHRGPSPQVPSTGGAKLRRKDSPAVGSGPSPAKTSRFGIFSRKPKNEPRESREPPKVLERPRRAPSKGPVAGTGHEIYGRFGARGRSGSVSSSGDFRSPSADSGSSYATQSARPPPPTRRESSTGSQDGLMLDNFLEQRLNPIILRGSGSTAGNTASSSDLAGTSLQPASSKISSLDRPSQPHLLPSAIQKPSKGSPVKRPALRRRSSADSSEGDVTARYLNLATRRSLTRLSSTDNKSPVRVPPPINTDIPVQKTVVDSYDTETSAWPQTDTSLPRTEESLNRECLWLRSPQSESTVRPPRRWNFFQRATSSPRSKGKEKVVENNEVPEVVAHQSPYRGVAHYAMSSSVQPIGLAEVERIAQEYDTSAEDSMSESNAPPKMIPYEKRRKHLLPSPPKHYYSSDSDSRARPTPSRINVERQDSSESKSPEVLRARPAFAHQAAQAFDIPRSPADDQTRSLAVPPADAPEGSADVTSPQLRQAGSGTPEQLNDSPRQPRLSPVGRIPAVVSKRDRDRKLSDNSFSRPFARAQPRPSVKPPLRPGSVYNQIRDMASPSESGSQPVSSTSTRSDAEPKSSSRYTKLPSDSTNRTSMDIHNQYEFFSFPPRKDSEQSYQSYPSSSGDSSWMAGLSVQQPQLEDIWNEYNDFMDETMPLKTPTTGSSLGAPFQYSSTLFEGHNYPFPEPYAISPPPTVGLPPLPAHALENFGPSPLKVPQQISRFLRPSMSPTTPDTLAGFVEGYGSRSTSVLYGQSHSQHRASIRPPPTEKSAGDSVASSRYSKGSHHSRSTSLPEANARLSQTSSTPTARQNRDTALVDIAEIPSTNKDTKASPGLRFGALMTSKWLSFGRVLFSPAHNEVQLASESKVLVVDGLSSDWSYYVALSYPGAEVYNLSTNLPGSPSFSWPVEEDEKPPPNHHQYRLANIETLFPFPKGFFNAVVFRFPTAATENAYTACISECKRVLRPAGFLEVAMLDLDLMNMGIRARKAVRDLKTRMQLQDQEVCLRNLSDILVQLIGRRGFEGVQRCIVGVPAAGRIPRSQDLSSASGSSDGEGMGRPGWLRETKHSKSQEFRLADLLEDAKSNGFGAPGKNNDESITKMVAKVGRWWYSTCYEKMLEDQSIFKDSALLRECEKQGTSFRMLICHAQKPAQLRRRTVSV</sequence>
<dbReference type="Gene3D" id="3.40.50.150">
    <property type="entry name" value="Vaccinia Virus protein VP39"/>
    <property type="match status" value="1"/>
</dbReference>
<feature type="region of interest" description="Disordered" evidence="1">
    <location>
        <begin position="1"/>
        <end position="171"/>
    </location>
</feature>
<feature type="compositionally biased region" description="Low complexity" evidence="1">
    <location>
        <begin position="291"/>
        <end position="314"/>
    </location>
</feature>
<feature type="compositionally biased region" description="Polar residues" evidence="1">
    <location>
        <begin position="1037"/>
        <end position="1055"/>
    </location>
</feature>
<feature type="compositionally biased region" description="Basic and acidic residues" evidence="1">
    <location>
        <begin position="877"/>
        <end position="890"/>
    </location>
</feature>
<feature type="compositionally biased region" description="Low complexity" evidence="1">
    <location>
        <begin position="72"/>
        <end position="84"/>
    </location>
</feature>
<feature type="compositionally biased region" description="Low complexity" evidence="1">
    <location>
        <begin position="1072"/>
        <end position="1085"/>
    </location>
</feature>
<evidence type="ECO:0000259" key="2">
    <source>
        <dbReference type="Pfam" id="PF08241"/>
    </source>
</evidence>
<feature type="domain" description="Methyltransferase type 11" evidence="2">
    <location>
        <begin position="1374"/>
        <end position="1428"/>
    </location>
</feature>
<feature type="region of interest" description="Disordered" evidence="1">
    <location>
        <begin position="826"/>
        <end position="890"/>
    </location>
</feature>
<evidence type="ECO:0000256" key="1">
    <source>
        <dbReference type="SAM" id="MobiDB-lite"/>
    </source>
</evidence>
<name>A0AAI8YUT2_9PEZI</name>
<feature type="compositionally biased region" description="Low complexity" evidence="1">
    <location>
        <begin position="428"/>
        <end position="443"/>
    </location>
</feature>
<dbReference type="SUPFAM" id="SSF53335">
    <property type="entry name" value="S-adenosyl-L-methionine-dependent methyltransferases"/>
    <property type="match status" value="1"/>
</dbReference>
<evidence type="ECO:0000313" key="3">
    <source>
        <dbReference type="EMBL" id="CAK3896539.1"/>
    </source>
</evidence>
<feature type="compositionally biased region" description="Low complexity" evidence="1">
    <location>
        <begin position="539"/>
        <end position="560"/>
    </location>
</feature>
<feature type="region of interest" description="Disordered" evidence="1">
    <location>
        <begin position="691"/>
        <end position="711"/>
    </location>
</feature>
<feature type="compositionally biased region" description="Polar residues" evidence="1">
    <location>
        <begin position="220"/>
        <end position="230"/>
    </location>
</feature>
<feature type="region of interest" description="Disordered" evidence="1">
    <location>
        <begin position="606"/>
        <end position="675"/>
    </location>
</feature>
<proteinExistence type="predicted"/>
<feature type="compositionally biased region" description="Polar residues" evidence="1">
    <location>
        <begin position="61"/>
        <end position="71"/>
    </location>
</feature>
<feature type="compositionally biased region" description="Polar residues" evidence="1">
    <location>
        <begin position="417"/>
        <end position="427"/>
    </location>
</feature>
<accession>A0AAI8YUT2</accession>
<feature type="compositionally biased region" description="Basic residues" evidence="1">
    <location>
        <begin position="1"/>
        <end position="12"/>
    </location>
</feature>
<dbReference type="Pfam" id="PF08241">
    <property type="entry name" value="Methyltransf_11"/>
    <property type="match status" value="1"/>
</dbReference>
<dbReference type="InterPro" id="IPR013216">
    <property type="entry name" value="Methyltransf_11"/>
</dbReference>
<dbReference type="Proteomes" id="UP001296104">
    <property type="component" value="Unassembled WGS sequence"/>
</dbReference>
<evidence type="ECO:0000313" key="4">
    <source>
        <dbReference type="Proteomes" id="UP001296104"/>
    </source>
</evidence>